<evidence type="ECO:0000256" key="1">
    <source>
        <dbReference type="ARBA" id="ARBA00006082"/>
    </source>
</evidence>
<evidence type="ECO:0000256" key="4">
    <source>
        <dbReference type="ARBA" id="ARBA00023204"/>
    </source>
</evidence>
<protein>
    <recommendedName>
        <fullName evidence="2 5">DNA mismatch repair protein MutL</fullName>
    </recommendedName>
</protein>
<dbReference type="CDD" id="cd03482">
    <property type="entry name" value="MutL_Trans_MutL"/>
    <property type="match status" value="1"/>
</dbReference>
<dbReference type="GO" id="GO:0032300">
    <property type="term" value="C:mismatch repair complex"/>
    <property type="evidence" value="ECO:0007669"/>
    <property type="project" value="InterPro"/>
</dbReference>
<dbReference type="GO" id="GO:0006298">
    <property type="term" value="P:mismatch repair"/>
    <property type="evidence" value="ECO:0007669"/>
    <property type="project" value="UniProtKB-UniRule"/>
</dbReference>
<name>A0A8J3CMA6_9BURK</name>
<comment type="function">
    <text evidence="5">This protein is involved in the repair of mismatches in DNA. It is required for dam-dependent methyl-directed DNA mismatch repair. May act as a 'molecular matchmaker', a protein that promotes the formation of a stable complex between two or more DNA-binding proteins in an ATP-dependent manner without itself being part of a final effector complex.</text>
</comment>
<evidence type="ECO:0000256" key="5">
    <source>
        <dbReference type="HAMAP-Rule" id="MF_00149"/>
    </source>
</evidence>
<dbReference type="SUPFAM" id="SSF54211">
    <property type="entry name" value="Ribosomal protein S5 domain 2-like"/>
    <property type="match status" value="1"/>
</dbReference>
<dbReference type="GO" id="GO:0005524">
    <property type="term" value="F:ATP binding"/>
    <property type="evidence" value="ECO:0007669"/>
    <property type="project" value="InterPro"/>
</dbReference>
<dbReference type="InterPro" id="IPR014790">
    <property type="entry name" value="MutL_C"/>
</dbReference>
<dbReference type="InterPro" id="IPR037198">
    <property type="entry name" value="MutL_C_sf"/>
</dbReference>
<dbReference type="Pfam" id="PF08676">
    <property type="entry name" value="MutL_C"/>
    <property type="match status" value="1"/>
</dbReference>
<feature type="domain" description="DNA mismatch repair protein S5" evidence="8">
    <location>
        <begin position="214"/>
        <end position="332"/>
    </location>
</feature>
<comment type="caution">
    <text evidence="9">The sequence shown here is derived from an EMBL/GenBank/DDBJ whole genome shotgun (WGS) entry which is preliminary data.</text>
</comment>
<dbReference type="AlphaFoldDB" id="A0A8J3CMA6"/>
<dbReference type="InterPro" id="IPR020568">
    <property type="entry name" value="Ribosomal_Su5_D2-typ_SF"/>
</dbReference>
<dbReference type="InterPro" id="IPR038973">
    <property type="entry name" value="MutL/Mlh/Pms-like"/>
</dbReference>
<evidence type="ECO:0000256" key="3">
    <source>
        <dbReference type="ARBA" id="ARBA00022763"/>
    </source>
</evidence>
<dbReference type="Pfam" id="PF01119">
    <property type="entry name" value="DNA_mis_repair"/>
    <property type="match status" value="1"/>
</dbReference>
<dbReference type="EMBL" id="BMZG01000003">
    <property type="protein sequence ID" value="GHA69175.1"/>
    <property type="molecule type" value="Genomic_DNA"/>
</dbReference>
<dbReference type="InterPro" id="IPR014762">
    <property type="entry name" value="DNA_mismatch_repair_CS"/>
</dbReference>
<dbReference type="SMART" id="SM00853">
    <property type="entry name" value="MutL_C"/>
    <property type="match status" value="1"/>
</dbReference>
<reference evidence="9" key="1">
    <citation type="journal article" date="2014" name="Int. J. Syst. Evol. Microbiol.">
        <title>Complete genome sequence of Corynebacterium casei LMG S-19264T (=DSM 44701T), isolated from a smear-ripened cheese.</title>
        <authorList>
            <consortium name="US DOE Joint Genome Institute (JGI-PGF)"/>
            <person name="Walter F."/>
            <person name="Albersmeier A."/>
            <person name="Kalinowski J."/>
            <person name="Ruckert C."/>
        </authorList>
    </citation>
    <scope>NUCLEOTIDE SEQUENCE</scope>
    <source>
        <strain evidence="9">KCTC 32501</strain>
    </source>
</reference>
<evidence type="ECO:0000313" key="10">
    <source>
        <dbReference type="Proteomes" id="UP000614287"/>
    </source>
</evidence>
<dbReference type="NCBIfam" id="TIGR00585">
    <property type="entry name" value="mutl"/>
    <property type="match status" value="1"/>
</dbReference>
<feature type="domain" description="MutL C-terminal dimerisation" evidence="7">
    <location>
        <begin position="444"/>
        <end position="589"/>
    </location>
</feature>
<keyword evidence="10" id="KW-1185">Reference proteome</keyword>
<dbReference type="HAMAP" id="MF_00149">
    <property type="entry name" value="DNA_mis_repair"/>
    <property type="match status" value="1"/>
</dbReference>
<organism evidence="9 10">
    <name type="scientific">Formosimonas limnophila</name>
    <dbReference type="NCBI Taxonomy" id="1384487"/>
    <lineage>
        <taxon>Bacteria</taxon>
        <taxon>Pseudomonadati</taxon>
        <taxon>Pseudomonadota</taxon>
        <taxon>Betaproteobacteria</taxon>
        <taxon>Burkholderiales</taxon>
        <taxon>Burkholderiaceae</taxon>
        <taxon>Formosimonas</taxon>
    </lineage>
</organism>
<dbReference type="PANTHER" id="PTHR10073:SF12">
    <property type="entry name" value="DNA MISMATCH REPAIR PROTEIN MLH1"/>
    <property type="match status" value="1"/>
</dbReference>
<feature type="region of interest" description="Disordered" evidence="6">
    <location>
        <begin position="341"/>
        <end position="368"/>
    </location>
</feature>
<feature type="compositionally biased region" description="Polar residues" evidence="6">
    <location>
        <begin position="344"/>
        <end position="363"/>
    </location>
</feature>
<dbReference type="PROSITE" id="PS00058">
    <property type="entry name" value="DNA_MISMATCH_REPAIR_1"/>
    <property type="match status" value="1"/>
</dbReference>
<reference evidence="9" key="2">
    <citation type="submission" date="2020-09" db="EMBL/GenBank/DDBJ databases">
        <authorList>
            <person name="Sun Q."/>
            <person name="Kim S."/>
        </authorList>
    </citation>
    <scope>NUCLEOTIDE SEQUENCE</scope>
    <source>
        <strain evidence="9">KCTC 32501</strain>
    </source>
</reference>
<evidence type="ECO:0000256" key="6">
    <source>
        <dbReference type="SAM" id="MobiDB-lite"/>
    </source>
</evidence>
<proteinExistence type="inferred from homology"/>
<dbReference type="InterPro" id="IPR014721">
    <property type="entry name" value="Ribsml_uS5_D2-typ_fold_subgr"/>
</dbReference>
<dbReference type="FunFam" id="3.30.565.10:FF:000003">
    <property type="entry name" value="DNA mismatch repair endonuclease MutL"/>
    <property type="match status" value="1"/>
</dbReference>
<gene>
    <name evidence="5 9" type="primary">mutL</name>
    <name evidence="9" type="ORF">GCM10009007_07500</name>
</gene>
<sequence>MKIRLAPHRAITQLPDHLISQIAAGEVVERPASVIKELLENALDAGATDIRIKLIEGGKALIDIHDNGSGIKADELSLAVTRHATSKIRSLDELEHVESMGFRGEALASIASVAQMRLTSRTDADAHATSTHNHHGDWQNAPAAGDVGTRIEVAHLYHNTPARRKFLKTDATEFSHCLEYITRAALANPHCGFSVMHNDKLVAHYPISDWQQRIADVLGKNLPEHAIWVNHAVGDLSIVGMICPPDVARSRADTQYAYINQRFVRDKVVSHGIRTAYADVLHHLRFPSYVLFIDLPPQGVDVNVHPAKTEVRFRDSGAIHQFIANSLKKSLAQTASARIAQAEPLSSETQAESNEPASRTSLFDQPRKPQAWQAPLPLAQNPHSYLEFLQQNANPNRFDTPVSQSESETLADTLNPNTPNTFEQFAQTATTTEHNTSQHPLGFAVAQIHGIYILAQNDKGLILVDMHAAHERIVYERLKNVLNAAPLTRQDLLLPIRFNASPHELAILADPANHDVLEHIGLSLTPLGLSEIAIRSVPTLLRQADAVNLARAVLSDIDEFGGSHVLTEKRNELLGTLACHGAVRANRTLALPEMNQLLRDMEATERANQCNHGRPTWVQMSMKELDALFMRGQ</sequence>
<dbReference type="GO" id="GO:0016887">
    <property type="term" value="F:ATP hydrolysis activity"/>
    <property type="evidence" value="ECO:0007669"/>
    <property type="project" value="InterPro"/>
</dbReference>
<dbReference type="InterPro" id="IPR020667">
    <property type="entry name" value="DNA_mismatch_repair_MutL"/>
</dbReference>
<dbReference type="Gene3D" id="3.30.1370.100">
    <property type="entry name" value="MutL, C-terminal domain, regulatory subdomain"/>
    <property type="match status" value="1"/>
</dbReference>
<dbReference type="NCBIfam" id="NF000949">
    <property type="entry name" value="PRK00095.1-2"/>
    <property type="match status" value="1"/>
</dbReference>
<dbReference type="CDD" id="cd16926">
    <property type="entry name" value="HATPase_MutL-MLH-PMS-like"/>
    <property type="match status" value="1"/>
</dbReference>
<accession>A0A8J3CMA6</accession>
<dbReference type="Gene3D" id="3.30.1540.20">
    <property type="entry name" value="MutL, C-terminal domain, dimerisation subdomain"/>
    <property type="match status" value="1"/>
</dbReference>
<dbReference type="Gene3D" id="3.30.565.10">
    <property type="entry name" value="Histidine kinase-like ATPase, C-terminal domain"/>
    <property type="match status" value="1"/>
</dbReference>
<dbReference type="InterPro" id="IPR042121">
    <property type="entry name" value="MutL_C_regsub"/>
</dbReference>
<dbReference type="SMART" id="SM01340">
    <property type="entry name" value="DNA_mis_repair"/>
    <property type="match status" value="1"/>
</dbReference>
<feature type="region of interest" description="Disordered" evidence="6">
    <location>
        <begin position="395"/>
        <end position="418"/>
    </location>
</feature>
<dbReference type="InterPro" id="IPR036890">
    <property type="entry name" value="HATPase_C_sf"/>
</dbReference>
<dbReference type="SUPFAM" id="SSF118116">
    <property type="entry name" value="DNA mismatch repair protein MutL"/>
    <property type="match status" value="1"/>
</dbReference>
<dbReference type="PANTHER" id="PTHR10073">
    <property type="entry name" value="DNA MISMATCH REPAIR PROTEIN MLH, PMS, MUTL"/>
    <property type="match status" value="1"/>
</dbReference>
<dbReference type="Pfam" id="PF13589">
    <property type="entry name" value="HATPase_c_3"/>
    <property type="match status" value="1"/>
</dbReference>
<comment type="similarity">
    <text evidence="1 5">Belongs to the DNA mismatch repair MutL/HexB family.</text>
</comment>
<dbReference type="InterPro" id="IPR042120">
    <property type="entry name" value="MutL_C_dimsub"/>
</dbReference>
<dbReference type="InterPro" id="IPR013507">
    <property type="entry name" value="DNA_mismatch_S5_2-like"/>
</dbReference>
<dbReference type="Proteomes" id="UP000614287">
    <property type="component" value="Unassembled WGS sequence"/>
</dbReference>
<dbReference type="InterPro" id="IPR002099">
    <property type="entry name" value="MutL/Mlh/PMS"/>
</dbReference>
<evidence type="ECO:0000256" key="2">
    <source>
        <dbReference type="ARBA" id="ARBA00021975"/>
    </source>
</evidence>
<dbReference type="Gene3D" id="3.30.230.10">
    <property type="match status" value="1"/>
</dbReference>
<evidence type="ECO:0000259" key="7">
    <source>
        <dbReference type="SMART" id="SM00853"/>
    </source>
</evidence>
<keyword evidence="3 5" id="KW-0227">DNA damage</keyword>
<dbReference type="SUPFAM" id="SSF55874">
    <property type="entry name" value="ATPase domain of HSP90 chaperone/DNA topoisomerase II/histidine kinase"/>
    <property type="match status" value="1"/>
</dbReference>
<dbReference type="GO" id="GO:0030983">
    <property type="term" value="F:mismatched DNA binding"/>
    <property type="evidence" value="ECO:0007669"/>
    <property type="project" value="InterPro"/>
</dbReference>
<dbReference type="RefSeq" id="WP_189491799.1">
    <property type="nucleotide sequence ID" value="NZ_BMZG01000003.1"/>
</dbReference>
<evidence type="ECO:0000313" key="9">
    <source>
        <dbReference type="EMBL" id="GHA69175.1"/>
    </source>
</evidence>
<dbReference type="GO" id="GO:0140664">
    <property type="term" value="F:ATP-dependent DNA damage sensor activity"/>
    <property type="evidence" value="ECO:0007669"/>
    <property type="project" value="InterPro"/>
</dbReference>
<evidence type="ECO:0000259" key="8">
    <source>
        <dbReference type="SMART" id="SM01340"/>
    </source>
</evidence>
<keyword evidence="4 5" id="KW-0234">DNA repair</keyword>